<evidence type="ECO:0000313" key="3">
    <source>
        <dbReference type="EMBL" id="NBC37546.1"/>
    </source>
</evidence>
<feature type="region of interest" description="Disordered" evidence="1">
    <location>
        <begin position="486"/>
        <end position="535"/>
    </location>
</feature>
<evidence type="ECO:0000256" key="1">
    <source>
        <dbReference type="SAM" id="MobiDB-lite"/>
    </source>
</evidence>
<dbReference type="EMBL" id="JAAAPO010000005">
    <property type="protein sequence ID" value="NBC37546.1"/>
    <property type="molecule type" value="Genomic_DNA"/>
</dbReference>
<protein>
    <submittedName>
        <fullName evidence="3">DUF4261 domain-containing protein</fullName>
    </submittedName>
</protein>
<reference evidence="4" key="1">
    <citation type="submission" date="2020-01" db="EMBL/GenBank/DDBJ databases">
        <title>Sphingomonas sp. strain CSW-10.</title>
        <authorList>
            <person name="Chen W.-M."/>
        </authorList>
    </citation>
    <scope>NUCLEOTIDE SEQUENCE [LARGE SCALE GENOMIC DNA]</scope>
    <source>
        <strain evidence="4">FSY-8</strain>
    </source>
</reference>
<dbReference type="InterPro" id="IPR025357">
    <property type="entry name" value="DUF4261"/>
</dbReference>
<feature type="domain" description="DUF4261" evidence="2">
    <location>
        <begin position="425"/>
        <end position="479"/>
    </location>
</feature>
<dbReference type="RefSeq" id="WP_161719692.1">
    <property type="nucleotide sequence ID" value="NZ_JAAAPO010000005.1"/>
</dbReference>
<sequence length="535" mass="56840">MAILLLGTASVFPAGALRRRLEACLPQWRWLCGEDDDRSRPDRQAMWQARQVIMGRADQAMGPPPVFVTLEWRMGAYDGPGHDDCPPHHSHLIIAPPTLDNRAQADLLRAILAAEVLTADDARGWVRFTPDTPWLSAGGAALLPALLQDGGALPALCATLANSADSPPPLPAPLAANSPVSPPALAGLGAADALPPDRSARLGHDVLAIAENERALARALSAEACAAPTPHPPVLDETPRPDRLPSLIILLQHPVEIDWSLLCQSIAAIDALADWRCVDGAGPTQGAIASLAHHQRLTITPCDTPLPAYGLELAMPASHWLESGPALQALRHHGAYLTLRMEPDDAAHDWPALRRQGAKVMAMALAVLTHGGAVVGVMNAACGTLFTADQLPRLLAPLHADEVPLQLFVHSTFHSLTTDAVSLSTTGLLPFAGHELETWNAPSDLAQVADILSRLLRYLIAHGPVIGHGDTAGQDISDRALRCFHGPSRAPRAQHPAPPALIVEFEGSPSSPPPRPMPSIPRSLRRPGQFGRKGL</sequence>
<comment type="caution">
    <text evidence="3">The sequence shown here is derived from an EMBL/GenBank/DDBJ whole genome shotgun (WGS) entry which is preliminary data.</text>
</comment>
<dbReference type="Pfam" id="PF14080">
    <property type="entry name" value="DUF4261"/>
    <property type="match status" value="1"/>
</dbReference>
<accession>A0ABW9XGA5</accession>
<proteinExistence type="predicted"/>
<keyword evidence="4" id="KW-1185">Reference proteome</keyword>
<name>A0ABW9XGA5_9SPHN</name>
<organism evidence="3 4">
    <name type="scientific">Novosphingobium ovatum</name>
    <dbReference type="NCBI Taxonomy" id="1908523"/>
    <lineage>
        <taxon>Bacteria</taxon>
        <taxon>Pseudomonadati</taxon>
        <taxon>Pseudomonadota</taxon>
        <taxon>Alphaproteobacteria</taxon>
        <taxon>Sphingomonadales</taxon>
        <taxon>Sphingomonadaceae</taxon>
        <taxon>Novosphingobium</taxon>
    </lineage>
</organism>
<dbReference type="Proteomes" id="UP000753724">
    <property type="component" value="Unassembled WGS sequence"/>
</dbReference>
<gene>
    <name evidence="3" type="ORF">GTZ99_13405</name>
</gene>
<feature type="compositionally biased region" description="Pro residues" evidence="1">
    <location>
        <begin position="510"/>
        <end position="519"/>
    </location>
</feature>
<evidence type="ECO:0000313" key="4">
    <source>
        <dbReference type="Proteomes" id="UP000753724"/>
    </source>
</evidence>
<evidence type="ECO:0000259" key="2">
    <source>
        <dbReference type="Pfam" id="PF14080"/>
    </source>
</evidence>